<reference evidence="1 2" key="1">
    <citation type="journal article" date="2015" name="Mol. Biochem. Parasitol.">
        <title>Identification of polymorphic genes for use in assemblage B genotyping assays through comparative genomics of multiple assemblage B Giardia duodenalis isolates.</title>
        <authorList>
            <person name="Wielinga C."/>
            <person name="Thompson R.C."/>
            <person name="Monis P."/>
            <person name="Ryan U."/>
        </authorList>
    </citation>
    <scope>NUCLEOTIDE SEQUENCE [LARGE SCALE GENOMIC DNA]</scope>
    <source>
        <strain evidence="1 2">BAH15c1</strain>
    </source>
</reference>
<accession>A0A132NPG2</accession>
<dbReference type="Proteomes" id="UP000070089">
    <property type="component" value="Unassembled WGS sequence"/>
</dbReference>
<dbReference type="VEuPathDB" id="GiardiaDB:QR46_4027"/>
<protein>
    <submittedName>
        <fullName evidence="1">Uncharacterized protein</fullName>
    </submittedName>
</protein>
<name>A0A132NPG2_GIAIN</name>
<evidence type="ECO:0000313" key="1">
    <source>
        <dbReference type="EMBL" id="KWX12003.1"/>
    </source>
</evidence>
<dbReference type="AlphaFoldDB" id="A0A132NPG2"/>
<proteinExistence type="predicted"/>
<dbReference type="EMBL" id="JXTI01000142">
    <property type="protein sequence ID" value="KWX12003.1"/>
    <property type="molecule type" value="Genomic_DNA"/>
</dbReference>
<gene>
    <name evidence="1" type="ORF">QR46_4027</name>
</gene>
<sequence>MSLIKPAAAMDTFPLLKTKERGIPSFGADLSLDIYLIHFSRNVNKESLY</sequence>
<comment type="caution">
    <text evidence="1">The sequence shown here is derived from an EMBL/GenBank/DDBJ whole genome shotgun (WGS) entry which is preliminary data.</text>
</comment>
<evidence type="ECO:0000313" key="2">
    <source>
        <dbReference type="Proteomes" id="UP000070089"/>
    </source>
</evidence>
<organism evidence="1 2">
    <name type="scientific">Giardia duodenalis assemblage B</name>
    <dbReference type="NCBI Taxonomy" id="1394984"/>
    <lineage>
        <taxon>Eukaryota</taxon>
        <taxon>Metamonada</taxon>
        <taxon>Diplomonadida</taxon>
        <taxon>Hexamitidae</taxon>
        <taxon>Giardiinae</taxon>
        <taxon>Giardia</taxon>
    </lineage>
</organism>